<keyword evidence="2" id="KW-0433">Leucine-rich repeat</keyword>
<evidence type="ECO:0000256" key="2">
    <source>
        <dbReference type="ARBA" id="ARBA00022614"/>
    </source>
</evidence>
<feature type="signal peptide" evidence="8">
    <location>
        <begin position="1"/>
        <end position="28"/>
    </location>
</feature>
<evidence type="ECO:0000256" key="3">
    <source>
        <dbReference type="ARBA" id="ARBA00022729"/>
    </source>
</evidence>
<evidence type="ECO:0000313" key="10">
    <source>
        <dbReference type="EMBL" id="KAL3828966.1"/>
    </source>
</evidence>
<dbReference type="SUPFAM" id="SSF52058">
    <property type="entry name" value="L domain-like"/>
    <property type="match status" value="1"/>
</dbReference>
<keyword evidence="3 8" id="KW-0732">Signal</keyword>
<feature type="transmembrane region" description="Helical" evidence="7">
    <location>
        <begin position="234"/>
        <end position="253"/>
    </location>
</feature>
<proteinExistence type="predicted"/>
<dbReference type="InterPro" id="IPR050647">
    <property type="entry name" value="Plant_LRR-RLKs"/>
</dbReference>
<evidence type="ECO:0000256" key="1">
    <source>
        <dbReference type="ARBA" id="ARBA00004370"/>
    </source>
</evidence>
<evidence type="ECO:0000256" key="5">
    <source>
        <dbReference type="ARBA" id="ARBA00023136"/>
    </source>
</evidence>
<sequence>MVSDCRALYSLVAVLITWSFLTKSFSHAAQRDIKCLKSIKNSLEDPNNYLSTWNFANTSEGSLCRFTGVDCWHPDENKILNIRLVDMGLRGEFPLGVSSCSSLTGLDLSSNNIYGNIPNNISKLIGFLTILDLSNNKLSGEIPEDIANCTYLNTLKLDNNRLTGQIPYQIGHLSRLRTFSVTSNQLSGPVPRFTDSTFTADSYENNRGLCGGPLPRCRDHSKKAALAIDGDADAGIIAAALGYVVGVFLFFWVRARIN</sequence>
<feature type="domain" description="Leucine-rich repeat-containing N-terminal plant-type" evidence="9">
    <location>
        <begin position="30"/>
        <end position="72"/>
    </location>
</feature>
<keyword evidence="7" id="KW-0812">Transmembrane</keyword>
<dbReference type="Gene3D" id="3.80.10.10">
    <property type="entry name" value="Ribonuclease Inhibitor"/>
    <property type="match status" value="1"/>
</dbReference>
<dbReference type="Pfam" id="PF00560">
    <property type="entry name" value="LRR_1"/>
    <property type="match status" value="3"/>
</dbReference>
<accession>A0ABD3SWG4</accession>
<name>A0ABD3SWG4_9LAMI</name>
<dbReference type="Pfam" id="PF08263">
    <property type="entry name" value="LRRNT_2"/>
    <property type="match status" value="1"/>
</dbReference>
<dbReference type="InterPro" id="IPR032675">
    <property type="entry name" value="LRR_dom_sf"/>
</dbReference>
<evidence type="ECO:0000256" key="7">
    <source>
        <dbReference type="SAM" id="Phobius"/>
    </source>
</evidence>
<dbReference type="PANTHER" id="PTHR48056">
    <property type="entry name" value="LRR RECEPTOR-LIKE SERINE/THREONINE-PROTEIN KINASE-RELATED"/>
    <property type="match status" value="1"/>
</dbReference>
<evidence type="ECO:0000313" key="11">
    <source>
        <dbReference type="Proteomes" id="UP001634393"/>
    </source>
</evidence>
<keyword evidence="6" id="KW-0325">Glycoprotein</keyword>
<evidence type="ECO:0000256" key="6">
    <source>
        <dbReference type="ARBA" id="ARBA00023180"/>
    </source>
</evidence>
<protein>
    <recommendedName>
        <fullName evidence="9">Leucine-rich repeat-containing N-terminal plant-type domain-containing protein</fullName>
    </recommendedName>
</protein>
<reference evidence="10 11" key="1">
    <citation type="submission" date="2024-12" db="EMBL/GenBank/DDBJ databases">
        <title>The unique morphological basis and parallel evolutionary history of personate flowers in Penstemon.</title>
        <authorList>
            <person name="Depatie T.H."/>
            <person name="Wessinger C.A."/>
        </authorList>
    </citation>
    <scope>NUCLEOTIDE SEQUENCE [LARGE SCALE GENOMIC DNA]</scope>
    <source>
        <strain evidence="10">WTNN_2</strain>
        <tissue evidence="10">Leaf</tissue>
    </source>
</reference>
<dbReference type="GO" id="GO:0016020">
    <property type="term" value="C:membrane"/>
    <property type="evidence" value="ECO:0007669"/>
    <property type="project" value="UniProtKB-SubCell"/>
</dbReference>
<keyword evidence="7" id="KW-1133">Transmembrane helix</keyword>
<evidence type="ECO:0000256" key="8">
    <source>
        <dbReference type="SAM" id="SignalP"/>
    </source>
</evidence>
<keyword evidence="4" id="KW-0677">Repeat</keyword>
<organism evidence="10 11">
    <name type="scientific">Penstemon smallii</name>
    <dbReference type="NCBI Taxonomy" id="265156"/>
    <lineage>
        <taxon>Eukaryota</taxon>
        <taxon>Viridiplantae</taxon>
        <taxon>Streptophyta</taxon>
        <taxon>Embryophyta</taxon>
        <taxon>Tracheophyta</taxon>
        <taxon>Spermatophyta</taxon>
        <taxon>Magnoliopsida</taxon>
        <taxon>eudicotyledons</taxon>
        <taxon>Gunneridae</taxon>
        <taxon>Pentapetalae</taxon>
        <taxon>asterids</taxon>
        <taxon>lamiids</taxon>
        <taxon>Lamiales</taxon>
        <taxon>Plantaginaceae</taxon>
        <taxon>Cheloneae</taxon>
        <taxon>Penstemon</taxon>
    </lineage>
</organism>
<dbReference type="Proteomes" id="UP001634393">
    <property type="component" value="Unassembled WGS sequence"/>
</dbReference>
<dbReference type="EMBL" id="JBJXBP010000005">
    <property type="protein sequence ID" value="KAL3828966.1"/>
    <property type="molecule type" value="Genomic_DNA"/>
</dbReference>
<dbReference type="InterPro" id="IPR001611">
    <property type="entry name" value="Leu-rich_rpt"/>
</dbReference>
<comment type="subcellular location">
    <subcellularLocation>
        <location evidence="1">Membrane</location>
    </subcellularLocation>
</comment>
<feature type="chain" id="PRO_5044838661" description="Leucine-rich repeat-containing N-terminal plant-type domain-containing protein" evidence="8">
    <location>
        <begin position="29"/>
        <end position="258"/>
    </location>
</feature>
<dbReference type="PANTHER" id="PTHR48056:SF26">
    <property type="entry name" value="MDIS1-INTERACTING RECEPTOR LIKE KINASE 1"/>
    <property type="match status" value="1"/>
</dbReference>
<evidence type="ECO:0000259" key="9">
    <source>
        <dbReference type="Pfam" id="PF08263"/>
    </source>
</evidence>
<keyword evidence="5 7" id="KW-0472">Membrane</keyword>
<keyword evidence="11" id="KW-1185">Reference proteome</keyword>
<gene>
    <name evidence="10" type="ORF">ACJIZ3_017768</name>
</gene>
<dbReference type="AlphaFoldDB" id="A0ABD3SWG4"/>
<dbReference type="FunFam" id="3.80.10.10:FF:000400">
    <property type="entry name" value="Nuclear pore complex protein NUP107"/>
    <property type="match status" value="1"/>
</dbReference>
<dbReference type="InterPro" id="IPR013210">
    <property type="entry name" value="LRR_N_plant-typ"/>
</dbReference>
<comment type="caution">
    <text evidence="10">The sequence shown here is derived from an EMBL/GenBank/DDBJ whole genome shotgun (WGS) entry which is preliminary data.</text>
</comment>
<evidence type="ECO:0000256" key="4">
    <source>
        <dbReference type="ARBA" id="ARBA00022737"/>
    </source>
</evidence>